<evidence type="ECO:0000313" key="1">
    <source>
        <dbReference type="EMBL" id="GJT72495.1"/>
    </source>
</evidence>
<dbReference type="EMBL" id="BQNB010018263">
    <property type="protein sequence ID" value="GJT72495.1"/>
    <property type="molecule type" value="Genomic_DNA"/>
</dbReference>
<evidence type="ECO:0000313" key="2">
    <source>
        <dbReference type="Proteomes" id="UP001151760"/>
    </source>
</evidence>
<dbReference type="Proteomes" id="UP001151760">
    <property type="component" value="Unassembled WGS sequence"/>
</dbReference>
<name>A0ABQ5GBG4_9ASTR</name>
<proteinExistence type="predicted"/>
<organism evidence="1 2">
    <name type="scientific">Tanacetum coccineum</name>
    <dbReference type="NCBI Taxonomy" id="301880"/>
    <lineage>
        <taxon>Eukaryota</taxon>
        <taxon>Viridiplantae</taxon>
        <taxon>Streptophyta</taxon>
        <taxon>Embryophyta</taxon>
        <taxon>Tracheophyta</taxon>
        <taxon>Spermatophyta</taxon>
        <taxon>Magnoliopsida</taxon>
        <taxon>eudicotyledons</taxon>
        <taxon>Gunneridae</taxon>
        <taxon>Pentapetalae</taxon>
        <taxon>asterids</taxon>
        <taxon>campanulids</taxon>
        <taxon>Asterales</taxon>
        <taxon>Asteraceae</taxon>
        <taxon>Asteroideae</taxon>
        <taxon>Anthemideae</taxon>
        <taxon>Anthemidinae</taxon>
        <taxon>Tanacetum</taxon>
    </lineage>
</organism>
<reference evidence="1" key="1">
    <citation type="journal article" date="2022" name="Int. J. Mol. Sci.">
        <title>Draft Genome of Tanacetum Coccineum: Genomic Comparison of Closely Related Tanacetum-Family Plants.</title>
        <authorList>
            <person name="Yamashiro T."/>
            <person name="Shiraishi A."/>
            <person name="Nakayama K."/>
            <person name="Satake H."/>
        </authorList>
    </citation>
    <scope>NUCLEOTIDE SEQUENCE</scope>
</reference>
<keyword evidence="2" id="KW-1185">Reference proteome</keyword>
<gene>
    <name evidence="1" type="ORF">Tco_1031781</name>
</gene>
<protein>
    <submittedName>
        <fullName evidence="1">Uncharacterized protein</fullName>
    </submittedName>
</protein>
<comment type="caution">
    <text evidence="1">The sequence shown here is derived from an EMBL/GenBank/DDBJ whole genome shotgun (WGS) entry which is preliminary data.</text>
</comment>
<reference evidence="1" key="2">
    <citation type="submission" date="2022-01" db="EMBL/GenBank/DDBJ databases">
        <authorList>
            <person name="Yamashiro T."/>
            <person name="Shiraishi A."/>
            <person name="Satake H."/>
            <person name="Nakayama K."/>
        </authorList>
    </citation>
    <scope>NUCLEOTIDE SEQUENCE</scope>
</reference>
<accession>A0ABQ5GBG4</accession>
<sequence>MDMYTKLSERVLDLEHTKTAQAKEIINLKLRVKKLEKKAGLRTHKFKRLYKGRSIEDIDKDADVSLVDETQGRSDDAEIFDTDERLARKKKRKPTYLIESCDKKQAMIEADFELAQRLQIEEQGEITIEERSRLFVNLINKRKKHFAKLRAEEKRSKPPTKAQK</sequence>